<sequence length="300" mass="33757">MIKAEESFEEYKFKQGSYYLYVPPNNRPHEKSPLMVVLHGCTQNPFTIATATEMNDTARQNNFLVLYPDQPRSEDSGKCWSWHDADHQERGKGEPRKIVSMINHVKEKYEISDIYITGLSAGAAMALIVGGVYPDLFSGIGVVGGLPYKAAQTKSERALAMINGPQHDAEKMGELLYEKTAVYNKRVPLIVFHGTYDRVVHPINANKLIKQWITLCNLMNKNGKDGIIPSTPVRTDKRAVPVGKTYKIEEYESPDKSIKIHYVTINSMLHSWPGGSVKGTFTDPLAPSASEMMWNFFNQQ</sequence>
<proteinExistence type="predicted"/>
<dbReference type="PANTHER" id="PTHR43037:SF1">
    <property type="entry name" value="BLL1128 PROTEIN"/>
    <property type="match status" value="1"/>
</dbReference>
<dbReference type="Proteomes" id="UP000182762">
    <property type="component" value="Unassembled WGS sequence"/>
</dbReference>
<evidence type="ECO:0000313" key="3">
    <source>
        <dbReference type="EMBL" id="SFQ41777.1"/>
    </source>
</evidence>
<dbReference type="PANTHER" id="PTHR43037">
    <property type="entry name" value="UNNAMED PRODUCT-RELATED"/>
    <property type="match status" value="1"/>
</dbReference>
<reference evidence="3 4" key="1">
    <citation type="submission" date="2016-10" db="EMBL/GenBank/DDBJ databases">
        <authorList>
            <person name="Varghese N."/>
            <person name="Submissions S."/>
        </authorList>
    </citation>
    <scope>NUCLEOTIDE SEQUENCE [LARGE SCALE GENOMIC DNA]</scope>
    <source>
        <strain evidence="3 4">DSM 13796</strain>
    </source>
</reference>
<accession>A0A1I5YD04</accession>
<comment type="caution">
    <text evidence="3">The sequence shown here is derived from an EMBL/GenBank/DDBJ whole genome shotgun (WGS) entry which is preliminary data.</text>
</comment>
<dbReference type="InterPro" id="IPR010126">
    <property type="entry name" value="Esterase_phb"/>
</dbReference>
<dbReference type="InterPro" id="IPR029058">
    <property type="entry name" value="AB_hydrolase_fold"/>
</dbReference>
<dbReference type="Gene3D" id="3.40.50.1820">
    <property type="entry name" value="alpha/beta hydrolase"/>
    <property type="match status" value="1"/>
</dbReference>
<dbReference type="SUPFAM" id="SSF53474">
    <property type="entry name" value="alpha/beta-Hydrolases"/>
    <property type="match status" value="1"/>
</dbReference>
<keyword evidence="4" id="KW-1185">Reference proteome</keyword>
<dbReference type="GeneID" id="93710088"/>
<keyword evidence="1" id="KW-0732">Signal</keyword>
<dbReference type="NCBIfam" id="TIGR01840">
    <property type="entry name" value="esterase_phb"/>
    <property type="match status" value="1"/>
</dbReference>
<dbReference type="Pfam" id="PF10503">
    <property type="entry name" value="Esterase_PHB"/>
    <property type="match status" value="1"/>
</dbReference>
<name>A0A1I5YD04_9BACI</name>
<dbReference type="InterPro" id="IPR050955">
    <property type="entry name" value="Plant_Biomass_Hydrol_Est"/>
</dbReference>
<dbReference type="RefSeq" id="WP_061803775.1">
    <property type="nucleotide sequence ID" value="NZ_FOXX01000002.1"/>
</dbReference>
<keyword evidence="2" id="KW-0378">Hydrolase</keyword>
<evidence type="ECO:0000256" key="2">
    <source>
        <dbReference type="ARBA" id="ARBA00022801"/>
    </source>
</evidence>
<protein>
    <submittedName>
        <fullName evidence="3">Esterase, PHB depolymerase family</fullName>
    </submittedName>
</protein>
<dbReference type="EMBL" id="FOXX01000002">
    <property type="protein sequence ID" value="SFQ41777.1"/>
    <property type="molecule type" value="Genomic_DNA"/>
</dbReference>
<gene>
    <name evidence="3" type="ORF">SAMN02745910_01370</name>
</gene>
<evidence type="ECO:0000313" key="4">
    <source>
        <dbReference type="Proteomes" id="UP000182762"/>
    </source>
</evidence>
<organism evidence="3 4">
    <name type="scientific">Priestia endophytica DSM 13796</name>
    <dbReference type="NCBI Taxonomy" id="1121089"/>
    <lineage>
        <taxon>Bacteria</taxon>
        <taxon>Bacillati</taxon>
        <taxon>Bacillota</taxon>
        <taxon>Bacilli</taxon>
        <taxon>Bacillales</taxon>
        <taxon>Bacillaceae</taxon>
        <taxon>Priestia</taxon>
    </lineage>
</organism>
<evidence type="ECO:0000256" key="1">
    <source>
        <dbReference type="ARBA" id="ARBA00022729"/>
    </source>
</evidence>